<dbReference type="Gramene" id="ABP00640">
    <property type="protein sequence ID" value="ABP00640"/>
    <property type="gene ID" value="OSTLU_28442"/>
</dbReference>
<evidence type="ECO:0000313" key="2">
    <source>
        <dbReference type="Proteomes" id="UP000001568"/>
    </source>
</evidence>
<protein>
    <submittedName>
        <fullName evidence="1">Uncharacterized protein</fullName>
    </submittedName>
</protein>
<dbReference type="RefSeq" id="XP_001422323.1">
    <property type="nucleotide sequence ID" value="XM_001422286.1"/>
</dbReference>
<organism evidence="1 2">
    <name type="scientific">Ostreococcus lucimarinus (strain CCE9901)</name>
    <dbReference type="NCBI Taxonomy" id="436017"/>
    <lineage>
        <taxon>Eukaryota</taxon>
        <taxon>Viridiplantae</taxon>
        <taxon>Chlorophyta</taxon>
        <taxon>Mamiellophyceae</taxon>
        <taxon>Mamiellales</taxon>
        <taxon>Bathycoccaceae</taxon>
        <taxon>Ostreococcus</taxon>
    </lineage>
</organism>
<dbReference type="GeneID" id="5006380"/>
<gene>
    <name evidence="1" type="ORF">OSTLU_28442</name>
</gene>
<dbReference type="AlphaFoldDB" id="A4SA62"/>
<name>A4SA62_OSTLU</name>
<evidence type="ECO:0000313" key="1">
    <source>
        <dbReference type="EMBL" id="ABP00640.1"/>
    </source>
</evidence>
<dbReference type="EMBL" id="CP000598">
    <property type="protein sequence ID" value="ABP00640.1"/>
    <property type="molecule type" value="Genomic_DNA"/>
</dbReference>
<reference evidence="1 2" key="1">
    <citation type="journal article" date="2007" name="Proc. Natl. Acad. Sci. U.S.A.">
        <title>The tiny eukaryote Ostreococcus provides genomic insights into the paradox of plankton speciation.</title>
        <authorList>
            <person name="Palenik B."/>
            <person name="Grimwood J."/>
            <person name="Aerts A."/>
            <person name="Rouze P."/>
            <person name="Salamov A."/>
            <person name="Putnam N."/>
            <person name="Dupont C."/>
            <person name="Jorgensen R."/>
            <person name="Derelle E."/>
            <person name="Rombauts S."/>
            <person name="Zhou K."/>
            <person name="Otillar R."/>
            <person name="Merchant S.S."/>
            <person name="Podell S."/>
            <person name="Gaasterland T."/>
            <person name="Napoli C."/>
            <person name="Gendler K."/>
            <person name="Manuell A."/>
            <person name="Tai V."/>
            <person name="Vallon O."/>
            <person name="Piganeau G."/>
            <person name="Jancek S."/>
            <person name="Heijde M."/>
            <person name="Jabbari K."/>
            <person name="Bowler C."/>
            <person name="Lohr M."/>
            <person name="Robbens S."/>
            <person name="Werner G."/>
            <person name="Dubchak I."/>
            <person name="Pazour G.J."/>
            <person name="Ren Q."/>
            <person name="Paulsen I."/>
            <person name="Delwiche C."/>
            <person name="Schmutz J."/>
            <person name="Rokhsar D."/>
            <person name="Van de Peer Y."/>
            <person name="Moreau H."/>
            <person name="Grigoriev I.V."/>
        </authorList>
    </citation>
    <scope>NUCLEOTIDE SEQUENCE [LARGE SCALE GENOMIC DNA]</scope>
    <source>
        <strain evidence="1 2">CCE9901</strain>
    </source>
</reference>
<keyword evidence="2" id="KW-1185">Reference proteome</keyword>
<sequence length="74" mass="8540">MAYPRKSYADKLFIRVNRADLRGQGSCSHSDDSSRDELIFRGSYADNALPAISFEKQFEASPSPRQCRARWWKP</sequence>
<dbReference type="Proteomes" id="UP000001568">
    <property type="component" value="Chromosome 18"/>
</dbReference>
<dbReference type="KEGG" id="olu:OSTLU_28442"/>
<proteinExistence type="predicted"/>
<dbReference type="HOGENOM" id="CLU_2692237_0_0_1"/>
<accession>A4SA62</accession>